<comment type="caution">
    <text evidence="14">The sequence shown here is derived from an EMBL/GenBank/DDBJ whole genome shotgun (WGS) entry which is preliminary data.</text>
</comment>
<evidence type="ECO:0000259" key="13">
    <source>
        <dbReference type="Pfam" id="PF12819"/>
    </source>
</evidence>
<feature type="transmembrane region" description="Helical" evidence="12">
    <location>
        <begin position="12"/>
        <end position="32"/>
    </location>
</feature>
<evidence type="ECO:0000256" key="8">
    <source>
        <dbReference type="ARBA" id="ARBA00022840"/>
    </source>
</evidence>
<proteinExistence type="predicted"/>
<gene>
    <name evidence="14" type="ORF">H0E87_019208</name>
</gene>
<organism evidence="14 15">
    <name type="scientific">Populus deltoides</name>
    <name type="common">Eastern poplar</name>
    <name type="synonym">Eastern cottonwood</name>
    <dbReference type="NCBI Taxonomy" id="3696"/>
    <lineage>
        <taxon>Eukaryota</taxon>
        <taxon>Viridiplantae</taxon>
        <taxon>Streptophyta</taxon>
        <taxon>Embryophyta</taxon>
        <taxon>Tracheophyta</taxon>
        <taxon>Spermatophyta</taxon>
        <taxon>Magnoliopsida</taxon>
        <taxon>eudicotyledons</taxon>
        <taxon>Gunneridae</taxon>
        <taxon>Pentapetalae</taxon>
        <taxon>rosids</taxon>
        <taxon>fabids</taxon>
        <taxon>Malpighiales</taxon>
        <taxon>Salicaceae</taxon>
        <taxon>Saliceae</taxon>
        <taxon>Populus</taxon>
    </lineage>
</organism>
<dbReference type="Gene3D" id="2.60.120.430">
    <property type="entry name" value="Galactose-binding lectin"/>
    <property type="match status" value="1"/>
</dbReference>
<dbReference type="InterPro" id="IPR045272">
    <property type="entry name" value="ANXUR1/2-like"/>
</dbReference>
<keyword evidence="10 12" id="KW-0472">Membrane</keyword>
<dbReference type="PANTHER" id="PTHR34590">
    <property type="entry name" value="OS03G0124300 PROTEIN-RELATED"/>
    <property type="match status" value="1"/>
</dbReference>
<dbReference type="Proteomes" id="UP000807159">
    <property type="component" value="Chromosome 10"/>
</dbReference>
<keyword evidence="11" id="KW-0325">Glycoprotein</keyword>
<dbReference type="Gene3D" id="1.10.510.10">
    <property type="entry name" value="Transferase(Phosphotransferase) domain 1"/>
    <property type="match status" value="1"/>
</dbReference>
<keyword evidence="4 12" id="KW-0812">Transmembrane</keyword>
<evidence type="ECO:0000256" key="1">
    <source>
        <dbReference type="ARBA" id="ARBA00004479"/>
    </source>
</evidence>
<dbReference type="AlphaFoldDB" id="A0A8T2XUQ7"/>
<sequence>MKTGNRNENSLLAPITFLPFFFIACCTLLSTADRPSYYIPPDNSAFDCSPSESSHDAGFPYSERYEIDFSSVSRVYAIHPSNREKPKISACCFRKQFSLPFIVSDGPKFLRLYFKPVTYSGLDVSKALFSISVGPYTLITTSESSYSKYFPNSDYAIREFCVNTDGQILNVTFTPSSKVSGAYAFVNKIEVVSMPSKLYIQEYAPLSLVGKPSPYSMGNSTALEMMHRVNIGGDVISGLEDTGMFRRWTWDGDYFKSNDGNTNIVESEVEVKSSLLVPAYAAPLQVYNSARTILHTTESKYRATWRFPVDYGFNYLVRLHFCEISRTIKRDGQRVFSIYINNQTAEDHADVFNWSHGAGIPIYRDYVVNFSSYGEGVKYLSIALGSTDGSSAKFGGPILNGLEIFKLSDFSNNLAGPHPFGVIVAPHPLFSARHDAESYDVVIVARVFVGLLPAVIPMGEIGEDEPEKVSLAEWALHCCQMGTLDQIIDPYLKGEIAPDCFKTFAGIARKCLEDRGSERPTMGDVLWNLELAMQQQEGVGRQEANGTMNGDLRIMIDNQRCSGFDISDPNPGVEFSDIMVPTGR</sequence>
<keyword evidence="3" id="KW-0808">Transferase</keyword>
<dbReference type="GO" id="GO:0005524">
    <property type="term" value="F:ATP binding"/>
    <property type="evidence" value="ECO:0007669"/>
    <property type="project" value="UniProtKB-KW"/>
</dbReference>
<evidence type="ECO:0000256" key="3">
    <source>
        <dbReference type="ARBA" id="ARBA00022679"/>
    </source>
</evidence>
<dbReference type="Pfam" id="PF12819">
    <property type="entry name" value="Malectin_like"/>
    <property type="match status" value="1"/>
</dbReference>
<dbReference type="PANTHER" id="PTHR34590:SF15">
    <property type="entry name" value="PROTEIN KINASE DOMAIN-CONTAINING PROTEIN"/>
    <property type="match status" value="1"/>
</dbReference>
<keyword evidence="8" id="KW-0067">ATP-binding</keyword>
<evidence type="ECO:0000256" key="5">
    <source>
        <dbReference type="ARBA" id="ARBA00022729"/>
    </source>
</evidence>
<evidence type="ECO:0000313" key="15">
    <source>
        <dbReference type="Proteomes" id="UP000807159"/>
    </source>
</evidence>
<keyword evidence="9 12" id="KW-1133">Transmembrane helix</keyword>
<keyword evidence="15" id="KW-1185">Reference proteome</keyword>
<dbReference type="GO" id="GO:0004674">
    <property type="term" value="F:protein serine/threonine kinase activity"/>
    <property type="evidence" value="ECO:0007669"/>
    <property type="project" value="UniProtKB-KW"/>
</dbReference>
<evidence type="ECO:0000313" key="14">
    <source>
        <dbReference type="EMBL" id="KAH8496367.1"/>
    </source>
</evidence>
<dbReference type="EMBL" id="JACEGQ020000010">
    <property type="protein sequence ID" value="KAH8496367.1"/>
    <property type="molecule type" value="Genomic_DNA"/>
</dbReference>
<dbReference type="PROSITE" id="PS51257">
    <property type="entry name" value="PROKAR_LIPOPROTEIN"/>
    <property type="match status" value="1"/>
</dbReference>
<feature type="domain" description="Malectin-like" evidence="13">
    <location>
        <begin position="109"/>
        <end position="406"/>
    </location>
</feature>
<evidence type="ECO:0000256" key="2">
    <source>
        <dbReference type="ARBA" id="ARBA00022527"/>
    </source>
</evidence>
<keyword evidence="5" id="KW-0732">Signal</keyword>
<evidence type="ECO:0000256" key="12">
    <source>
        <dbReference type="SAM" id="Phobius"/>
    </source>
</evidence>
<evidence type="ECO:0000256" key="6">
    <source>
        <dbReference type="ARBA" id="ARBA00022741"/>
    </source>
</evidence>
<dbReference type="FunFam" id="2.60.120.430:FF:000003">
    <property type="entry name" value="FERONIA receptor-like kinase"/>
    <property type="match status" value="1"/>
</dbReference>
<accession>A0A8T2XUQ7</accession>
<evidence type="ECO:0000256" key="9">
    <source>
        <dbReference type="ARBA" id="ARBA00022989"/>
    </source>
</evidence>
<keyword evidence="6" id="KW-0547">Nucleotide-binding</keyword>
<protein>
    <recommendedName>
        <fullName evidence="13">Malectin-like domain-containing protein</fullName>
    </recommendedName>
</protein>
<dbReference type="FunFam" id="2.60.120.430:FF:000007">
    <property type="entry name" value="FERONIA receptor-like kinase"/>
    <property type="match status" value="1"/>
</dbReference>
<comment type="subcellular location">
    <subcellularLocation>
        <location evidence="1">Membrane</location>
        <topology evidence="1">Single-pass type I membrane protein</topology>
    </subcellularLocation>
</comment>
<dbReference type="GO" id="GO:0004714">
    <property type="term" value="F:transmembrane receptor protein tyrosine kinase activity"/>
    <property type="evidence" value="ECO:0007669"/>
    <property type="project" value="InterPro"/>
</dbReference>
<keyword evidence="2" id="KW-0723">Serine/threonine-protein kinase</keyword>
<evidence type="ECO:0000256" key="4">
    <source>
        <dbReference type="ARBA" id="ARBA00022692"/>
    </source>
</evidence>
<dbReference type="InterPro" id="IPR024788">
    <property type="entry name" value="Malectin-like_Carb-bd_dom"/>
</dbReference>
<evidence type="ECO:0000256" key="7">
    <source>
        <dbReference type="ARBA" id="ARBA00022777"/>
    </source>
</evidence>
<reference evidence="14" key="1">
    <citation type="journal article" date="2021" name="J. Hered.">
        <title>Genome Assembly of Salicaceae Populus deltoides (Eastern Cottonwood) I-69 Based on Nanopore Sequencing and Hi-C Technologies.</title>
        <authorList>
            <person name="Bai S."/>
            <person name="Wu H."/>
            <person name="Zhang J."/>
            <person name="Pan Z."/>
            <person name="Zhao W."/>
            <person name="Li Z."/>
            <person name="Tong C."/>
        </authorList>
    </citation>
    <scope>NUCLEOTIDE SEQUENCE</scope>
    <source>
        <tissue evidence="14">Leaf</tissue>
    </source>
</reference>
<dbReference type="GO" id="GO:0016020">
    <property type="term" value="C:membrane"/>
    <property type="evidence" value="ECO:0007669"/>
    <property type="project" value="UniProtKB-SubCell"/>
</dbReference>
<evidence type="ECO:0000256" key="10">
    <source>
        <dbReference type="ARBA" id="ARBA00023136"/>
    </source>
</evidence>
<name>A0A8T2XUQ7_POPDE</name>
<keyword evidence="7" id="KW-0418">Kinase</keyword>
<evidence type="ECO:0000256" key="11">
    <source>
        <dbReference type="ARBA" id="ARBA00023180"/>
    </source>
</evidence>